<evidence type="ECO:0000256" key="6">
    <source>
        <dbReference type="SAM" id="MobiDB-lite"/>
    </source>
</evidence>
<sequence>MSSPPRAAVLTAEEGTALQSVPGSGLQPASRNDAPNHHYNVPYKDYRKLAISSIICGISCIGIFALINSVKARERSLRDPERAQINSHKARQLSFLAIAVWMGVLVLIPTVMALVSYLLTLIN</sequence>
<reference evidence="8" key="1">
    <citation type="journal article" date="2023" name="Science">
        <title>Genome structures resolve the early diversification of teleost fishes.</title>
        <authorList>
            <person name="Parey E."/>
            <person name="Louis A."/>
            <person name="Montfort J."/>
            <person name="Bouchez O."/>
            <person name="Roques C."/>
            <person name="Iampietro C."/>
            <person name="Lluch J."/>
            <person name="Castinel A."/>
            <person name="Donnadieu C."/>
            <person name="Desvignes T."/>
            <person name="Floi Bucao C."/>
            <person name="Jouanno E."/>
            <person name="Wen M."/>
            <person name="Mejri S."/>
            <person name="Dirks R."/>
            <person name="Jansen H."/>
            <person name="Henkel C."/>
            <person name="Chen W.J."/>
            <person name="Zahm M."/>
            <person name="Cabau C."/>
            <person name="Klopp C."/>
            <person name="Thompson A.W."/>
            <person name="Robinson-Rechavi M."/>
            <person name="Braasch I."/>
            <person name="Lecointre G."/>
            <person name="Bobe J."/>
            <person name="Postlethwait J.H."/>
            <person name="Berthelot C."/>
            <person name="Roest Crollius H."/>
            <person name="Guiguen Y."/>
        </authorList>
    </citation>
    <scope>NUCLEOTIDE SEQUENCE</scope>
    <source>
        <strain evidence="8">Concon-B</strain>
    </source>
</reference>
<evidence type="ECO:0000256" key="4">
    <source>
        <dbReference type="ARBA" id="ARBA00022989"/>
    </source>
</evidence>
<dbReference type="InterPro" id="IPR007593">
    <property type="entry name" value="CD225/Dispanin_fam"/>
</dbReference>
<keyword evidence="5 7" id="KW-0472">Membrane</keyword>
<dbReference type="EMBL" id="JAFJMO010000016">
    <property type="protein sequence ID" value="KAJ8253522.1"/>
    <property type="molecule type" value="Genomic_DNA"/>
</dbReference>
<dbReference type="Proteomes" id="UP001152803">
    <property type="component" value="Unassembled WGS sequence"/>
</dbReference>
<comment type="subcellular location">
    <subcellularLocation>
        <location evidence="1">Membrane</location>
    </subcellularLocation>
</comment>
<name>A0A9Q1HP16_CONCO</name>
<evidence type="ECO:0000256" key="3">
    <source>
        <dbReference type="ARBA" id="ARBA00022692"/>
    </source>
</evidence>
<keyword evidence="4 7" id="KW-1133">Transmembrane helix</keyword>
<evidence type="ECO:0000256" key="2">
    <source>
        <dbReference type="ARBA" id="ARBA00006843"/>
    </source>
</evidence>
<gene>
    <name evidence="8" type="ORF">COCON_G00201340</name>
</gene>
<keyword evidence="3 7" id="KW-0812">Transmembrane</keyword>
<feature type="transmembrane region" description="Helical" evidence="7">
    <location>
        <begin position="49"/>
        <end position="72"/>
    </location>
</feature>
<evidence type="ECO:0000256" key="1">
    <source>
        <dbReference type="ARBA" id="ARBA00004370"/>
    </source>
</evidence>
<evidence type="ECO:0008006" key="10">
    <source>
        <dbReference type="Google" id="ProtNLM"/>
    </source>
</evidence>
<comment type="similarity">
    <text evidence="2">Belongs to the CD225/Dispanin family.</text>
</comment>
<feature type="region of interest" description="Disordered" evidence="6">
    <location>
        <begin position="17"/>
        <end position="37"/>
    </location>
</feature>
<dbReference type="GO" id="GO:0016020">
    <property type="term" value="C:membrane"/>
    <property type="evidence" value="ECO:0007669"/>
    <property type="project" value="UniProtKB-SubCell"/>
</dbReference>
<protein>
    <recommendedName>
        <fullName evidence="10">Transmembrane protein 265</fullName>
    </recommendedName>
</protein>
<accession>A0A9Q1HP16</accession>
<dbReference type="AlphaFoldDB" id="A0A9Q1HP16"/>
<evidence type="ECO:0000313" key="8">
    <source>
        <dbReference type="EMBL" id="KAJ8253522.1"/>
    </source>
</evidence>
<evidence type="ECO:0000313" key="9">
    <source>
        <dbReference type="Proteomes" id="UP001152803"/>
    </source>
</evidence>
<feature type="transmembrane region" description="Helical" evidence="7">
    <location>
        <begin position="93"/>
        <end position="119"/>
    </location>
</feature>
<proteinExistence type="inferred from homology"/>
<feature type="compositionally biased region" description="Polar residues" evidence="6">
    <location>
        <begin position="17"/>
        <end position="30"/>
    </location>
</feature>
<comment type="caution">
    <text evidence="8">The sequence shown here is derived from an EMBL/GenBank/DDBJ whole genome shotgun (WGS) entry which is preliminary data.</text>
</comment>
<dbReference type="Pfam" id="PF04505">
    <property type="entry name" value="CD225"/>
    <property type="match status" value="1"/>
</dbReference>
<dbReference type="OrthoDB" id="9907795at2759"/>
<organism evidence="8 9">
    <name type="scientific">Conger conger</name>
    <name type="common">Conger eel</name>
    <name type="synonym">Muraena conger</name>
    <dbReference type="NCBI Taxonomy" id="82655"/>
    <lineage>
        <taxon>Eukaryota</taxon>
        <taxon>Metazoa</taxon>
        <taxon>Chordata</taxon>
        <taxon>Craniata</taxon>
        <taxon>Vertebrata</taxon>
        <taxon>Euteleostomi</taxon>
        <taxon>Actinopterygii</taxon>
        <taxon>Neopterygii</taxon>
        <taxon>Teleostei</taxon>
        <taxon>Anguilliformes</taxon>
        <taxon>Congridae</taxon>
        <taxon>Conger</taxon>
    </lineage>
</organism>
<keyword evidence="9" id="KW-1185">Reference proteome</keyword>
<evidence type="ECO:0000256" key="5">
    <source>
        <dbReference type="ARBA" id="ARBA00023136"/>
    </source>
</evidence>
<evidence type="ECO:0000256" key="7">
    <source>
        <dbReference type="SAM" id="Phobius"/>
    </source>
</evidence>